<dbReference type="EMBL" id="JAAVTK010000018">
    <property type="protein sequence ID" value="NKI91525.1"/>
    <property type="molecule type" value="Genomic_DNA"/>
</dbReference>
<keyword evidence="1" id="KW-0812">Transmembrane</keyword>
<dbReference type="RefSeq" id="WP_168675090.1">
    <property type="nucleotide sequence ID" value="NZ_JAAVTK010000018.1"/>
</dbReference>
<evidence type="ECO:0000256" key="1">
    <source>
        <dbReference type="SAM" id="Phobius"/>
    </source>
</evidence>
<keyword evidence="3" id="KW-1185">Reference proteome</keyword>
<feature type="transmembrane region" description="Helical" evidence="1">
    <location>
        <begin position="149"/>
        <end position="168"/>
    </location>
</feature>
<reference evidence="2 3" key="1">
    <citation type="submission" date="2020-03" db="EMBL/GenBank/DDBJ databases">
        <title>Genomic Encyclopedia of Type Strains, Phase IV (KMG-V): Genome sequencing to study the core and pangenomes of soil and plant-associated prokaryotes.</title>
        <authorList>
            <person name="Whitman W."/>
        </authorList>
    </citation>
    <scope>NUCLEOTIDE SEQUENCE [LARGE SCALE GENOMIC DNA]</scope>
    <source>
        <strain evidence="2 3">1B</strain>
    </source>
</reference>
<name>A0ABX1HNX4_9BACT</name>
<feature type="transmembrane region" description="Helical" evidence="1">
    <location>
        <begin position="78"/>
        <end position="97"/>
    </location>
</feature>
<keyword evidence="1" id="KW-0472">Membrane</keyword>
<feature type="transmembrane region" description="Helical" evidence="1">
    <location>
        <begin position="218"/>
        <end position="244"/>
    </location>
</feature>
<feature type="transmembrane region" description="Helical" evidence="1">
    <location>
        <begin position="180"/>
        <end position="206"/>
    </location>
</feature>
<feature type="transmembrane region" description="Helical" evidence="1">
    <location>
        <begin position="265"/>
        <end position="290"/>
    </location>
</feature>
<protein>
    <recommendedName>
        <fullName evidence="4">DUF4173 domain-containing protein</fullName>
    </recommendedName>
</protein>
<accession>A0ABX1HNX4</accession>
<feature type="transmembrane region" description="Helical" evidence="1">
    <location>
        <begin position="310"/>
        <end position="332"/>
    </location>
</feature>
<gene>
    <name evidence="2" type="ORF">HBN54_004145</name>
</gene>
<feature type="transmembrane region" description="Helical" evidence="1">
    <location>
        <begin position="375"/>
        <end position="394"/>
    </location>
</feature>
<feature type="transmembrane region" description="Helical" evidence="1">
    <location>
        <begin position="344"/>
        <end position="360"/>
    </location>
</feature>
<comment type="caution">
    <text evidence="2">The sequence shown here is derived from an EMBL/GenBank/DDBJ whole genome shotgun (WGS) entry which is preliminary data.</text>
</comment>
<organism evidence="2 3">
    <name type="scientific">Hymenobacter artigasi</name>
    <dbReference type="NCBI Taxonomy" id="2719616"/>
    <lineage>
        <taxon>Bacteria</taxon>
        <taxon>Pseudomonadati</taxon>
        <taxon>Bacteroidota</taxon>
        <taxon>Cytophagia</taxon>
        <taxon>Cytophagales</taxon>
        <taxon>Hymenobacteraceae</taxon>
        <taxon>Hymenobacter</taxon>
    </lineage>
</organism>
<feature type="transmembrane region" description="Helical" evidence="1">
    <location>
        <begin position="118"/>
        <end position="143"/>
    </location>
</feature>
<dbReference type="Proteomes" id="UP000717634">
    <property type="component" value="Unassembled WGS sequence"/>
</dbReference>
<evidence type="ECO:0000313" key="3">
    <source>
        <dbReference type="Proteomes" id="UP000717634"/>
    </source>
</evidence>
<proteinExistence type="predicted"/>
<sequence>MPISKLRLYLLRLALLLALLPFLLLTAFNQPFFDDFRNAYWMREHGTWGVQLWLFQTWTGRFTTTFIMTVLNPVAYDWLAGVKLVAATAFVAQWASLAHLLRVLGHTALRRACSWGQALWAAGLLLALFCNAAPSPFSFLYWFSGIVAYQLPLMGLLNFTALTLRAGWGPAPAQWRNAGLACLPLVLALTGNELTLVQAVPVLALLGFALPKNARPKLLLWLAIGAAAVALAAAAPGNWARVAAMAPPSDPYHAYRWLVLAPRALYSMVLFLGKPLVALSVLAAGVAGLLIGRQQLTKDQPASALSHRQWWAVALAFGLLNFIGFLLFRHLVVGAPLPRAQNEILLVLLLSTAGLGWLVGQQPLHSGGGGKARQWQLRLLLVLLFMGAFGAGHVPEAWRELATSAAPFDAQMQARFAALRAAHSAEKVQVTLPPLRLAYGRILAPLHQFSSDIEFDIDLTPGCAGTINGVMERYFEVPDVCCDAAAPPLPAPQSP</sequence>
<keyword evidence="1" id="KW-1133">Transmembrane helix</keyword>
<evidence type="ECO:0008006" key="4">
    <source>
        <dbReference type="Google" id="ProtNLM"/>
    </source>
</evidence>
<evidence type="ECO:0000313" key="2">
    <source>
        <dbReference type="EMBL" id="NKI91525.1"/>
    </source>
</evidence>